<dbReference type="PROSITE" id="PS50262">
    <property type="entry name" value="G_PROTEIN_RECEP_F1_2"/>
    <property type="match status" value="1"/>
</dbReference>
<keyword evidence="4 5" id="KW-0472">Membrane</keyword>
<dbReference type="AlphaFoldDB" id="A0AAN8J5K4"/>
<reference evidence="7 8" key="1">
    <citation type="submission" date="2024-01" db="EMBL/GenBank/DDBJ databases">
        <title>The genome of the rayed Mediterranean limpet Patella caerulea (Linnaeus, 1758).</title>
        <authorList>
            <person name="Anh-Thu Weber A."/>
            <person name="Halstead-Nussloch G."/>
        </authorList>
    </citation>
    <scope>NUCLEOTIDE SEQUENCE [LARGE SCALE GENOMIC DNA]</scope>
    <source>
        <strain evidence="7">AATW-2023a</strain>
        <tissue evidence="7">Whole specimen</tissue>
    </source>
</reference>
<evidence type="ECO:0000256" key="1">
    <source>
        <dbReference type="ARBA" id="ARBA00004370"/>
    </source>
</evidence>
<comment type="caution">
    <text evidence="7">The sequence shown here is derived from an EMBL/GenBank/DDBJ whole genome shotgun (WGS) entry which is preliminary data.</text>
</comment>
<dbReference type="PANTHER" id="PTHR46641">
    <property type="entry name" value="FMRFAMIDE RECEPTOR-RELATED"/>
    <property type="match status" value="1"/>
</dbReference>
<feature type="transmembrane region" description="Helical" evidence="5">
    <location>
        <begin position="83"/>
        <end position="104"/>
    </location>
</feature>
<dbReference type="PANTHER" id="PTHR46641:SF2">
    <property type="entry name" value="FMRFAMIDE RECEPTOR"/>
    <property type="match status" value="1"/>
</dbReference>
<keyword evidence="2 5" id="KW-0812">Transmembrane</keyword>
<evidence type="ECO:0000313" key="8">
    <source>
        <dbReference type="Proteomes" id="UP001347796"/>
    </source>
</evidence>
<feature type="transmembrane region" description="Helical" evidence="5">
    <location>
        <begin position="273"/>
        <end position="292"/>
    </location>
</feature>
<feature type="transmembrane region" description="Helical" evidence="5">
    <location>
        <begin position="164"/>
        <end position="186"/>
    </location>
</feature>
<evidence type="ECO:0000256" key="4">
    <source>
        <dbReference type="ARBA" id="ARBA00023136"/>
    </source>
</evidence>
<dbReference type="EMBL" id="JAZGQO010000015">
    <property type="protein sequence ID" value="KAK6169870.1"/>
    <property type="molecule type" value="Genomic_DNA"/>
</dbReference>
<evidence type="ECO:0000259" key="6">
    <source>
        <dbReference type="PROSITE" id="PS50262"/>
    </source>
</evidence>
<comment type="subcellular location">
    <subcellularLocation>
        <location evidence="1">Membrane</location>
    </subcellularLocation>
</comment>
<feature type="transmembrane region" description="Helical" evidence="5">
    <location>
        <begin position="50"/>
        <end position="71"/>
    </location>
</feature>
<dbReference type="GO" id="GO:0016020">
    <property type="term" value="C:membrane"/>
    <property type="evidence" value="ECO:0007669"/>
    <property type="project" value="UniProtKB-SubCell"/>
</dbReference>
<accession>A0AAN8J5K4</accession>
<dbReference type="SUPFAM" id="SSF81321">
    <property type="entry name" value="Family A G protein-coupled receptor-like"/>
    <property type="match status" value="1"/>
</dbReference>
<keyword evidence="8" id="KW-1185">Reference proteome</keyword>
<proteinExistence type="predicted"/>
<protein>
    <recommendedName>
        <fullName evidence="6">G-protein coupled receptors family 1 profile domain-containing protein</fullName>
    </recommendedName>
</protein>
<evidence type="ECO:0000256" key="2">
    <source>
        <dbReference type="ARBA" id="ARBA00022692"/>
    </source>
</evidence>
<sequence length="366" mass="42373">MERINDTVSDVFLDVQNYGANTSSNITFIPQRRHFRGPPRMELFRRFTEIGIPVLLSAGIVGNVLILLALLATKLKRVSFSQYLIAISISDLAYLLSTAIIWISDHWYDIFNITGICQLTTYTWFLANFLSTWFLVFAHIERCLINFASGRRKLWCSLFRTKCIIIVVAIFSMVANLYVLWTHMVIKDRCRPMPESVIHLRNLRKVDVVFTVLIPMVMIISMDICLMLAMTSRFRRRYGNDLHKGPITASQNGRLRNLNDLPNFVEGRVRTTATCVISGILYLTFSIPSLIIRMKLTFTDGTRRSLSDLDVMLSPIFHEIVKINFVYKFFLYILVLRGFQRAIWNLFRSSCCRKRKRTTDPTIVAL</sequence>
<organism evidence="7 8">
    <name type="scientific">Patella caerulea</name>
    <name type="common">Rayed Mediterranean limpet</name>
    <dbReference type="NCBI Taxonomy" id="87958"/>
    <lineage>
        <taxon>Eukaryota</taxon>
        <taxon>Metazoa</taxon>
        <taxon>Spiralia</taxon>
        <taxon>Lophotrochozoa</taxon>
        <taxon>Mollusca</taxon>
        <taxon>Gastropoda</taxon>
        <taxon>Patellogastropoda</taxon>
        <taxon>Patelloidea</taxon>
        <taxon>Patellidae</taxon>
        <taxon>Patella</taxon>
    </lineage>
</organism>
<dbReference type="Proteomes" id="UP001347796">
    <property type="component" value="Unassembled WGS sequence"/>
</dbReference>
<evidence type="ECO:0000313" key="7">
    <source>
        <dbReference type="EMBL" id="KAK6169870.1"/>
    </source>
</evidence>
<evidence type="ECO:0000256" key="5">
    <source>
        <dbReference type="SAM" id="Phobius"/>
    </source>
</evidence>
<keyword evidence="3 5" id="KW-1133">Transmembrane helix</keyword>
<feature type="domain" description="G-protein coupled receptors family 1 profile" evidence="6">
    <location>
        <begin position="62"/>
        <end position="332"/>
    </location>
</feature>
<dbReference type="Gene3D" id="1.20.1070.10">
    <property type="entry name" value="Rhodopsin 7-helix transmembrane proteins"/>
    <property type="match status" value="1"/>
</dbReference>
<feature type="transmembrane region" description="Helical" evidence="5">
    <location>
        <begin position="124"/>
        <end position="144"/>
    </location>
</feature>
<evidence type="ECO:0000256" key="3">
    <source>
        <dbReference type="ARBA" id="ARBA00022989"/>
    </source>
</evidence>
<dbReference type="InterPro" id="IPR017452">
    <property type="entry name" value="GPCR_Rhodpsn_7TM"/>
</dbReference>
<dbReference type="InterPro" id="IPR052954">
    <property type="entry name" value="GPCR-Ligand_Int"/>
</dbReference>
<name>A0AAN8J5K4_PATCE</name>
<feature type="transmembrane region" description="Helical" evidence="5">
    <location>
        <begin position="206"/>
        <end position="229"/>
    </location>
</feature>
<gene>
    <name evidence="7" type="ORF">SNE40_020845</name>
</gene>